<dbReference type="InterPro" id="IPR023577">
    <property type="entry name" value="CYTH_domain"/>
</dbReference>
<evidence type="ECO:0000313" key="2">
    <source>
        <dbReference type="EMBL" id="KAK1364012.1"/>
    </source>
</evidence>
<dbReference type="AlphaFoldDB" id="A0AAD8HAA7"/>
<evidence type="ECO:0000313" key="3">
    <source>
        <dbReference type="Proteomes" id="UP001237642"/>
    </source>
</evidence>
<gene>
    <name evidence="2" type="ORF">POM88_039573</name>
</gene>
<dbReference type="PROSITE" id="PS51707">
    <property type="entry name" value="CYTH"/>
    <property type="match status" value="1"/>
</dbReference>
<organism evidence="2 3">
    <name type="scientific">Heracleum sosnowskyi</name>
    <dbReference type="NCBI Taxonomy" id="360622"/>
    <lineage>
        <taxon>Eukaryota</taxon>
        <taxon>Viridiplantae</taxon>
        <taxon>Streptophyta</taxon>
        <taxon>Embryophyta</taxon>
        <taxon>Tracheophyta</taxon>
        <taxon>Spermatophyta</taxon>
        <taxon>Magnoliopsida</taxon>
        <taxon>eudicotyledons</taxon>
        <taxon>Gunneridae</taxon>
        <taxon>Pentapetalae</taxon>
        <taxon>asterids</taxon>
        <taxon>campanulids</taxon>
        <taxon>Apiales</taxon>
        <taxon>Apiaceae</taxon>
        <taxon>Apioideae</taxon>
        <taxon>apioid superclade</taxon>
        <taxon>Tordylieae</taxon>
        <taxon>Tordyliinae</taxon>
        <taxon>Heracleum</taxon>
    </lineage>
</organism>
<reference evidence="2" key="1">
    <citation type="submission" date="2023-02" db="EMBL/GenBank/DDBJ databases">
        <title>Genome of toxic invasive species Heracleum sosnowskyi carries increased number of genes despite the absence of recent whole-genome duplications.</title>
        <authorList>
            <person name="Schelkunov M."/>
            <person name="Shtratnikova V."/>
            <person name="Makarenko M."/>
            <person name="Klepikova A."/>
            <person name="Omelchenko D."/>
            <person name="Novikova G."/>
            <person name="Obukhova E."/>
            <person name="Bogdanov V."/>
            <person name="Penin A."/>
            <person name="Logacheva M."/>
        </authorList>
    </citation>
    <scope>NUCLEOTIDE SEQUENCE</scope>
    <source>
        <strain evidence="2">Hsosn_3</strain>
        <tissue evidence="2">Leaf</tissue>
    </source>
</reference>
<accession>A0AAD8HAA7</accession>
<comment type="caution">
    <text evidence="2">The sequence shown here is derived from an EMBL/GenBank/DDBJ whole genome shotgun (WGS) entry which is preliminary data.</text>
</comment>
<protein>
    <submittedName>
        <fullName evidence="2">Triphosphate tunel metalloenzyme 3</fullName>
    </submittedName>
</protein>
<reference evidence="2" key="2">
    <citation type="submission" date="2023-05" db="EMBL/GenBank/DDBJ databases">
        <authorList>
            <person name="Schelkunov M.I."/>
        </authorList>
    </citation>
    <scope>NUCLEOTIDE SEQUENCE</scope>
    <source>
        <strain evidence="2">Hsosn_3</strain>
        <tissue evidence="2">Leaf</tissue>
    </source>
</reference>
<dbReference type="SUPFAM" id="SSF55154">
    <property type="entry name" value="CYTH-like phosphatases"/>
    <property type="match status" value="1"/>
</dbReference>
<sequence length="256" mass="29191">MMKACPKPSFFTHHHSIMPSLSFLPIHSTPLKSHTFSPPPLKLRTLNCTTNNLSSPTEVEVKLRLQNSHSHKTLTTLLSQFHTHTHHQENIFFDGLNSELTSNLSVLRLRFYNQNSNCIISLKSKPIISSGISRVFEDEEPIDCSIGRSCVDDPGKLLLIDTLRIVKRVKEEFGVEGLVCLGGFKNVRRVYDWKGLKLEVDETMYDFGTCYEVECESFEPEKAKVLMEELLRSNGIEYCYSEVSKFATFVSRKLPS</sequence>
<evidence type="ECO:0000259" key="1">
    <source>
        <dbReference type="PROSITE" id="PS51707"/>
    </source>
</evidence>
<dbReference type="EMBL" id="JAUIZM010000009">
    <property type="protein sequence ID" value="KAK1364012.1"/>
    <property type="molecule type" value="Genomic_DNA"/>
</dbReference>
<dbReference type="CDD" id="cd07374">
    <property type="entry name" value="CYTH-like_Pase"/>
    <property type="match status" value="1"/>
</dbReference>
<dbReference type="Pfam" id="PF01928">
    <property type="entry name" value="CYTH"/>
    <property type="match status" value="1"/>
</dbReference>
<keyword evidence="3" id="KW-1185">Reference proteome</keyword>
<feature type="domain" description="CYTH" evidence="1">
    <location>
        <begin position="56"/>
        <end position="253"/>
    </location>
</feature>
<dbReference type="GO" id="GO:0016462">
    <property type="term" value="F:pyrophosphatase activity"/>
    <property type="evidence" value="ECO:0007669"/>
    <property type="project" value="UniProtKB-ARBA"/>
</dbReference>
<name>A0AAD8HAA7_9APIA</name>
<dbReference type="Proteomes" id="UP001237642">
    <property type="component" value="Unassembled WGS sequence"/>
</dbReference>
<dbReference type="PANTHER" id="PTHR34948:SF4">
    <property type="entry name" value="TRIPHOSPHATE TUNEL METALLOENZYME 3-LIKE"/>
    <property type="match status" value="1"/>
</dbReference>
<dbReference type="Gene3D" id="2.40.320.10">
    <property type="entry name" value="Hypothetical Protein Pfu-838710-001"/>
    <property type="match status" value="1"/>
</dbReference>
<dbReference type="PANTHER" id="PTHR34948">
    <property type="entry name" value="OS08G0299200 PROTEIN"/>
    <property type="match status" value="1"/>
</dbReference>
<proteinExistence type="predicted"/>
<dbReference type="InterPro" id="IPR033469">
    <property type="entry name" value="CYTH-like_dom_sf"/>
</dbReference>